<keyword evidence="10 15" id="KW-0472">Membrane</keyword>
<dbReference type="CDD" id="cd17102">
    <property type="entry name" value="FERM_F1_FRMD3"/>
    <property type="match status" value="1"/>
</dbReference>
<organism evidence="19">
    <name type="scientific">Notodromas monacha</name>
    <dbReference type="NCBI Taxonomy" id="399045"/>
    <lineage>
        <taxon>Eukaryota</taxon>
        <taxon>Metazoa</taxon>
        <taxon>Ecdysozoa</taxon>
        <taxon>Arthropoda</taxon>
        <taxon>Crustacea</taxon>
        <taxon>Oligostraca</taxon>
        <taxon>Ostracoda</taxon>
        <taxon>Podocopa</taxon>
        <taxon>Podocopida</taxon>
        <taxon>Cypridocopina</taxon>
        <taxon>Cypridoidea</taxon>
        <taxon>Cyprididae</taxon>
        <taxon>Notodromas</taxon>
    </lineage>
</organism>
<dbReference type="CDD" id="cd14473">
    <property type="entry name" value="FERM_B-lobe"/>
    <property type="match status" value="1"/>
</dbReference>
<evidence type="ECO:0000256" key="4">
    <source>
        <dbReference type="ARBA" id="ARBA00022723"/>
    </source>
</evidence>
<dbReference type="Pfam" id="PF03388">
    <property type="entry name" value="Lectin_leg-like"/>
    <property type="match status" value="1"/>
</dbReference>
<feature type="signal peptide" evidence="16">
    <location>
        <begin position="1"/>
        <end position="17"/>
    </location>
</feature>
<dbReference type="GO" id="GO:0030246">
    <property type="term" value="F:carbohydrate binding"/>
    <property type="evidence" value="ECO:0007669"/>
    <property type="project" value="UniProtKB-KW"/>
</dbReference>
<evidence type="ECO:0000256" key="16">
    <source>
        <dbReference type="SAM" id="SignalP"/>
    </source>
</evidence>
<keyword evidence="5 16" id="KW-0732">Signal</keyword>
<keyword evidence="11" id="KW-1015">Disulfide bond</keyword>
<keyword evidence="3 15" id="KW-0812">Transmembrane</keyword>
<dbReference type="EMBL" id="CAJPEX010002274">
    <property type="protein sequence ID" value="CAG0920774.1"/>
    <property type="molecule type" value="Genomic_DNA"/>
</dbReference>
<evidence type="ECO:0000256" key="7">
    <source>
        <dbReference type="ARBA" id="ARBA00022949"/>
    </source>
</evidence>
<dbReference type="GO" id="GO:0005912">
    <property type="term" value="C:adherens junction"/>
    <property type="evidence" value="ECO:0007669"/>
    <property type="project" value="UniProtKB-SubCell"/>
</dbReference>
<evidence type="ECO:0000256" key="15">
    <source>
        <dbReference type="SAM" id="Phobius"/>
    </source>
</evidence>
<evidence type="ECO:0000256" key="9">
    <source>
        <dbReference type="ARBA" id="ARBA00023034"/>
    </source>
</evidence>
<dbReference type="OrthoDB" id="270293at2759"/>
<dbReference type="GO" id="GO:0000139">
    <property type="term" value="C:Golgi membrane"/>
    <property type="evidence" value="ECO:0007669"/>
    <property type="project" value="UniProtKB-SubCell"/>
</dbReference>
<dbReference type="FunFam" id="2.60.120.200:FF:000017">
    <property type="entry name" value="Vesicular integral-membrane protein VIP36"/>
    <property type="match status" value="1"/>
</dbReference>
<evidence type="ECO:0000256" key="1">
    <source>
        <dbReference type="ARBA" id="ARBA00004194"/>
    </source>
</evidence>
<dbReference type="InterPro" id="IPR035963">
    <property type="entry name" value="FERM_2"/>
</dbReference>
<dbReference type="Gene3D" id="2.60.120.200">
    <property type="match status" value="1"/>
</dbReference>
<dbReference type="FunFam" id="1.20.80.10:FF:000006">
    <property type="entry name" value="FERM domain-containing protein 5 isoform X1"/>
    <property type="match status" value="1"/>
</dbReference>
<evidence type="ECO:0000259" key="17">
    <source>
        <dbReference type="PROSITE" id="PS50057"/>
    </source>
</evidence>
<dbReference type="GO" id="GO:0008092">
    <property type="term" value="F:cytoskeletal protein binding"/>
    <property type="evidence" value="ECO:0007669"/>
    <property type="project" value="InterPro"/>
</dbReference>
<evidence type="ECO:0000256" key="3">
    <source>
        <dbReference type="ARBA" id="ARBA00022692"/>
    </source>
</evidence>
<dbReference type="InterPro" id="IPR018979">
    <property type="entry name" value="FERM_N"/>
</dbReference>
<feature type="transmembrane region" description="Helical" evidence="15">
    <location>
        <begin position="289"/>
        <end position="311"/>
    </location>
</feature>
<dbReference type="InterPro" id="IPR014352">
    <property type="entry name" value="FERM/acyl-CoA-bd_prot_sf"/>
</dbReference>
<keyword evidence="20" id="KW-1185">Reference proteome</keyword>
<dbReference type="SUPFAM" id="SSF47031">
    <property type="entry name" value="Second domain of FERM"/>
    <property type="match status" value="1"/>
</dbReference>
<dbReference type="GO" id="GO:0031032">
    <property type="term" value="P:actomyosin structure organization"/>
    <property type="evidence" value="ECO:0007669"/>
    <property type="project" value="TreeGrafter"/>
</dbReference>
<feature type="chain" id="PRO_5036210795" evidence="16">
    <location>
        <begin position="18"/>
        <end position="602"/>
    </location>
</feature>
<protein>
    <submittedName>
        <fullName evidence="19">Uncharacterized protein</fullName>
    </submittedName>
</protein>
<keyword evidence="6" id="KW-0430">Lectin</keyword>
<dbReference type="InterPro" id="IPR000299">
    <property type="entry name" value="FERM_domain"/>
</dbReference>
<dbReference type="Gene3D" id="2.30.29.30">
    <property type="entry name" value="Pleckstrin-homology domain (PH domain)/Phosphotyrosine-binding domain (PTB)"/>
    <property type="match status" value="1"/>
</dbReference>
<gene>
    <name evidence="19" type="ORF">NMOB1V02_LOCUS8280</name>
</gene>
<dbReference type="InterPro" id="IPR019748">
    <property type="entry name" value="FERM_central"/>
</dbReference>
<keyword evidence="8 15" id="KW-1133">Transmembrane helix</keyword>
<keyword evidence="12" id="KW-0325">Glycoprotein</keyword>
<dbReference type="PROSITE" id="PS50057">
    <property type="entry name" value="FERM_3"/>
    <property type="match status" value="1"/>
</dbReference>
<evidence type="ECO:0000313" key="19">
    <source>
        <dbReference type="EMBL" id="CAD7280622.1"/>
    </source>
</evidence>
<dbReference type="EMBL" id="OA884311">
    <property type="protein sequence ID" value="CAD7280622.1"/>
    <property type="molecule type" value="Genomic_DNA"/>
</dbReference>
<feature type="domain" description="L-type lectin-like" evidence="18">
    <location>
        <begin position="25"/>
        <end position="248"/>
    </location>
</feature>
<dbReference type="GO" id="GO:0071944">
    <property type="term" value="C:cell periphery"/>
    <property type="evidence" value="ECO:0007669"/>
    <property type="project" value="UniProtKB-ARBA"/>
</dbReference>
<reference evidence="19" key="1">
    <citation type="submission" date="2020-11" db="EMBL/GenBank/DDBJ databases">
        <authorList>
            <person name="Tran Van P."/>
        </authorList>
    </citation>
    <scope>NUCLEOTIDE SEQUENCE</scope>
</reference>
<evidence type="ECO:0000313" key="20">
    <source>
        <dbReference type="Proteomes" id="UP000678499"/>
    </source>
</evidence>
<dbReference type="SMART" id="SM00295">
    <property type="entry name" value="B41"/>
    <property type="match status" value="1"/>
</dbReference>
<evidence type="ECO:0000259" key="18">
    <source>
        <dbReference type="PROSITE" id="PS51328"/>
    </source>
</evidence>
<evidence type="ECO:0000256" key="10">
    <source>
        <dbReference type="ARBA" id="ARBA00023136"/>
    </source>
</evidence>
<dbReference type="Pfam" id="PF09380">
    <property type="entry name" value="FERM_C"/>
    <property type="match status" value="1"/>
</dbReference>
<evidence type="ECO:0000256" key="11">
    <source>
        <dbReference type="ARBA" id="ARBA00023157"/>
    </source>
</evidence>
<dbReference type="InterPro" id="IPR019749">
    <property type="entry name" value="Band_41_domain"/>
</dbReference>
<keyword evidence="7" id="KW-0965">Cell junction</keyword>
<dbReference type="PROSITE" id="PS51328">
    <property type="entry name" value="L_LECTIN_LIKE"/>
    <property type="match status" value="1"/>
</dbReference>
<dbReference type="GO" id="GO:0005856">
    <property type="term" value="C:cytoskeleton"/>
    <property type="evidence" value="ECO:0007669"/>
    <property type="project" value="TreeGrafter"/>
</dbReference>
<dbReference type="SUPFAM" id="SSF50729">
    <property type="entry name" value="PH domain-like"/>
    <property type="match status" value="1"/>
</dbReference>
<dbReference type="InterPro" id="IPR013320">
    <property type="entry name" value="ConA-like_dom_sf"/>
</dbReference>
<dbReference type="InterPro" id="IPR018980">
    <property type="entry name" value="FERM_PH-like_C"/>
</dbReference>
<evidence type="ECO:0000256" key="13">
    <source>
        <dbReference type="ARBA" id="ARBA00043944"/>
    </source>
</evidence>
<dbReference type="PRINTS" id="PR00935">
    <property type="entry name" value="BAND41"/>
</dbReference>
<dbReference type="GO" id="GO:0048731">
    <property type="term" value="P:system development"/>
    <property type="evidence" value="ECO:0007669"/>
    <property type="project" value="UniProtKB-ARBA"/>
</dbReference>
<dbReference type="GO" id="GO:0046872">
    <property type="term" value="F:metal ion binding"/>
    <property type="evidence" value="ECO:0007669"/>
    <property type="project" value="UniProtKB-KW"/>
</dbReference>
<evidence type="ECO:0000256" key="14">
    <source>
        <dbReference type="ARBA" id="ARBA00046288"/>
    </source>
</evidence>
<dbReference type="PRINTS" id="PR00661">
    <property type="entry name" value="ERMFAMILY"/>
</dbReference>
<dbReference type="Gene3D" id="3.10.20.90">
    <property type="entry name" value="Phosphatidylinositol 3-kinase Catalytic Subunit, Chain A, domain 1"/>
    <property type="match status" value="1"/>
</dbReference>
<evidence type="ECO:0000256" key="6">
    <source>
        <dbReference type="ARBA" id="ARBA00022734"/>
    </source>
</evidence>
<keyword evidence="9" id="KW-0333">Golgi apparatus</keyword>
<dbReference type="SUPFAM" id="SSF54236">
    <property type="entry name" value="Ubiquitin-like"/>
    <property type="match status" value="1"/>
</dbReference>
<proteinExistence type="predicted"/>
<dbReference type="InterPro" id="IPR029071">
    <property type="entry name" value="Ubiquitin-like_domsf"/>
</dbReference>
<keyword evidence="4" id="KW-0479">Metal-binding</keyword>
<dbReference type="SMART" id="SM01196">
    <property type="entry name" value="FERM_C"/>
    <property type="match status" value="1"/>
</dbReference>
<dbReference type="Pfam" id="PF09379">
    <property type="entry name" value="FERM_N"/>
    <property type="match status" value="1"/>
</dbReference>
<comment type="subcellular location">
    <subcellularLocation>
        <location evidence="2">Cell junction</location>
        <location evidence="2">Adherens junction</location>
    </subcellularLocation>
    <subcellularLocation>
        <location evidence="13">Cell projection</location>
        <location evidence="13">Rhabdomere</location>
    </subcellularLocation>
    <subcellularLocation>
        <location evidence="14">Endomembrane system</location>
        <topology evidence="14">Single-pass type I membrane protein</topology>
    </subcellularLocation>
    <subcellularLocation>
        <location evidence="1">Golgi apparatus membrane</location>
        <topology evidence="1">Single-pass membrane protein</topology>
    </subcellularLocation>
</comment>
<dbReference type="Gene3D" id="1.20.80.10">
    <property type="match status" value="1"/>
</dbReference>
<evidence type="ECO:0000256" key="12">
    <source>
        <dbReference type="ARBA" id="ARBA00023180"/>
    </source>
</evidence>
<dbReference type="InterPro" id="IPR005052">
    <property type="entry name" value="Lectin_leg"/>
</dbReference>
<evidence type="ECO:0000256" key="5">
    <source>
        <dbReference type="ARBA" id="ARBA00022729"/>
    </source>
</evidence>
<dbReference type="AlphaFoldDB" id="A0A7R9GHC6"/>
<feature type="domain" description="FERM" evidence="17">
    <location>
        <begin position="341"/>
        <end position="602"/>
    </location>
</feature>
<dbReference type="InterPro" id="IPR000798">
    <property type="entry name" value="Ez/rad/moesin-like"/>
</dbReference>
<sequence length="602" mass="69308">MSKQLVIAVVIFQLTFASEFYDSTDYMKREHSLVRPYYGSGMAMPHWDFVGSTMVTPKYIRLTPDAQSKRGGLWNSVPVASRNWEFEVHFKVHGNGKDLFGDGFAIWYTKDRLISGPVFGSKDLFSGLALMLDTYSNQNGPHNHPHPYISAMVNNGTMSYDHDRDGTHTQIAGCHAKFRNVPFDTIVSVRYQNDVLTVKTDMEGKREWKDCFEASSVLLPTGYFIGLTAVTGDLSDNHDIISVKFYELESSDAEENSDRSKITPSAAFFEAPRDHVDDPKPSSLRGLKMFLLIVVGVAAVVGCVILGLYLYHRNDEISKQRSIEMDKMLAFSNKTKVNKEYRCMIRLLDEQEEILECDFQGHHKGQYLMDQVCCKLNLMEKDYFGLRYVDDTKQRHWLDPTKNILKQVQRMNPIMFSFRVKYYPKDPFKLREELTRYHIFLQLRRDLLHGRLYCSFDESAELGAFIVQSEIGDYDPDEHGPSYLADFRIHLKQSPELMEKIEEIHRHKIVGQVPATAESNFLKKASQLDTYGIDPHPVKDANGAQLYLGINHSGLLTFQGSQKTNHFRWTDIKKLNYEGKMFIVHLTYNEVCNNVIPHRHLT</sequence>
<dbReference type="Pfam" id="PF00373">
    <property type="entry name" value="FERM_M"/>
    <property type="match status" value="1"/>
</dbReference>
<name>A0A7R9GHC6_9CRUS</name>
<dbReference type="FunFam" id="3.10.20.90:FF:000002">
    <property type="entry name" value="Erythrocyte protein band 4.1-like 3"/>
    <property type="match status" value="1"/>
</dbReference>
<dbReference type="InterPro" id="IPR011993">
    <property type="entry name" value="PH-like_dom_sf"/>
</dbReference>
<dbReference type="PANTHER" id="PTHR23280">
    <property type="entry name" value="4.1 G PROTEIN"/>
    <property type="match status" value="1"/>
</dbReference>
<dbReference type="GO" id="GO:0009887">
    <property type="term" value="P:animal organ morphogenesis"/>
    <property type="evidence" value="ECO:0007669"/>
    <property type="project" value="UniProtKB-ARBA"/>
</dbReference>
<dbReference type="PANTHER" id="PTHR23280:SF32">
    <property type="entry name" value="FI22325P1"/>
    <property type="match status" value="1"/>
</dbReference>
<accession>A0A7R9GHC6</accession>
<dbReference type="SUPFAM" id="SSF49899">
    <property type="entry name" value="Concanavalin A-like lectins/glucanases"/>
    <property type="match status" value="1"/>
</dbReference>
<dbReference type="Proteomes" id="UP000678499">
    <property type="component" value="Unassembled WGS sequence"/>
</dbReference>
<evidence type="ECO:0000256" key="8">
    <source>
        <dbReference type="ARBA" id="ARBA00022989"/>
    </source>
</evidence>
<evidence type="ECO:0000256" key="2">
    <source>
        <dbReference type="ARBA" id="ARBA00004536"/>
    </source>
</evidence>